<accession>A0A0L6Z871</accession>
<dbReference type="PANTHER" id="PTHR30547">
    <property type="entry name" value="UNCHARACTERIZED PROTEIN YHCG-RELATED"/>
    <property type="match status" value="1"/>
</dbReference>
<dbReference type="Pfam" id="PF17761">
    <property type="entry name" value="DUF1016_N"/>
    <property type="match status" value="1"/>
</dbReference>
<dbReference type="RefSeq" id="WP_082204414.1">
    <property type="nucleotide sequence ID" value="NZ_LHUR01000027.1"/>
</dbReference>
<name>A0A0L6Z871_9CLOT</name>
<evidence type="ECO:0000313" key="3">
    <source>
        <dbReference type="EMBL" id="KOA19166.1"/>
    </source>
</evidence>
<dbReference type="AlphaFoldDB" id="A0A0L6Z871"/>
<proteinExistence type="predicted"/>
<dbReference type="InterPro" id="IPR041527">
    <property type="entry name" value="YhcG_N"/>
</dbReference>
<evidence type="ECO:0000313" key="4">
    <source>
        <dbReference type="Proteomes" id="UP000037043"/>
    </source>
</evidence>
<reference evidence="4" key="1">
    <citation type="submission" date="2015-08" db="EMBL/GenBank/DDBJ databases">
        <title>Genome sequence of the strict anaerobe Clostridium homopropionicum LuHBu1 (DSM 5847T).</title>
        <authorList>
            <person name="Poehlein A."/>
            <person name="Beck M."/>
            <person name="Schiel-Bengelsdorf B."/>
            <person name="Bengelsdorf F.R."/>
            <person name="Daniel R."/>
            <person name="Duerre P."/>
        </authorList>
    </citation>
    <scope>NUCLEOTIDE SEQUENCE [LARGE SCALE GENOMIC DNA]</scope>
    <source>
        <strain evidence="4">DSM 5847</strain>
    </source>
</reference>
<evidence type="ECO:0008006" key="5">
    <source>
        <dbReference type="Google" id="ProtNLM"/>
    </source>
</evidence>
<dbReference type="EMBL" id="LHUR01000027">
    <property type="protein sequence ID" value="KOA19166.1"/>
    <property type="molecule type" value="Genomic_DNA"/>
</dbReference>
<protein>
    <recommendedName>
        <fullName evidence="5">YhcG N-terminal domain-containing protein</fullName>
    </recommendedName>
</protein>
<evidence type="ECO:0000259" key="1">
    <source>
        <dbReference type="Pfam" id="PF06250"/>
    </source>
</evidence>
<feature type="domain" description="YhcG PDDEXK nuclease" evidence="1">
    <location>
        <begin position="174"/>
        <end position="247"/>
    </location>
</feature>
<dbReference type="PANTHER" id="PTHR30547:SF5">
    <property type="entry name" value="NUCLEASE YHCG-RELATED"/>
    <property type="match status" value="1"/>
</dbReference>
<dbReference type="InterPro" id="IPR009362">
    <property type="entry name" value="YhcG_C"/>
</dbReference>
<evidence type="ECO:0000259" key="2">
    <source>
        <dbReference type="Pfam" id="PF17761"/>
    </source>
</evidence>
<dbReference type="Proteomes" id="UP000037043">
    <property type="component" value="Unassembled WGS sequence"/>
</dbReference>
<organism evidence="3 4">
    <name type="scientific">Clostridium homopropionicum DSM 5847</name>
    <dbReference type="NCBI Taxonomy" id="1121318"/>
    <lineage>
        <taxon>Bacteria</taxon>
        <taxon>Bacillati</taxon>
        <taxon>Bacillota</taxon>
        <taxon>Clostridia</taxon>
        <taxon>Eubacteriales</taxon>
        <taxon>Clostridiaceae</taxon>
        <taxon>Clostridium</taxon>
    </lineage>
</organism>
<dbReference type="InterPro" id="IPR053148">
    <property type="entry name" value="PD-DEXK-like_domain"/>
</dbReference>
<feature type="domain" description="YhcG N-terminal" evidence="2">
    <location>
        <begin position="12"/>
        <end position="146"/>
    </location>
</feature>
<dbReference type="STRING" id="36844.SAMN04488501_10629"/>
<dbReference type="PATRIC" id="fig|1121318.3.peg.2283"/>
<sequence length="254" mass="29709">MEDLNNKNIIFEIKEILTAARENVARTLNNELLMAYWNIGKIIVEYEQDGAVKAKYGKQLLKSLSKELTIELGKGFSVSNLQYMRRFYLEYQKQQTLSVKLSWSHYCEILNISDKNARAFYEQEAINSNWSVRELKRQIDTSLFERLLLSEGNANKEKVLSLAKQGITYAKPNDILKDPYVFEFLGVPENKPMFEKDLEKALIIKIEKFLLELGRGFMYVGSQQRITLGNIHYYEDMVFYNKILEKLNSINFIV</sequence>
<comment type="caution">
    <text evidence="3">The sequence shown here is derived from an EMBL/GenBank/DDBJ whole genome shotgun (WGS) entry which is preliminary data.</text>
</comment>
<dbReference type="Pfam" id="PF06250">
    <property type="entry name" value="YhcG_C"/>
    <property type="match status" value="1"/>
</dbReference>
<gene>
    <name evidence="3" type="ORF">CLHOM_22720</name>
</gene>
<keyword evidence="4" id="KW-1185">Reference proteome</keyword>